<dbReference type="SUPFAM" id="SSF54427">
    <property type="entry name" value="NTF2-like"/>
    <property type="match status" value="1"/>
</dbReference>
<dbReference type="Gene3D" id="3.10.450.50">
    <property type="match status" value="1"/>
</dbReference>
<organism evidence="1 2">
    <name type="scientific">Natronolimnobius baerhuensis</name>
    <dbReference type="NCBI Taxonomy" id="253108"/>
    <lineage>
        <taxon>Archaea</taxon>
        <taxon>Methanobacteriati</taxon>
        <taxon>Methanobacteriota</taxon>
        <taxon>Stenosarchaea group</taxon>
        <taxon>Halobacteria</taxon>
        <taxon>Halobacteriales</taxon>
        <taxon>Natrialbaceae</taxon>
        <taxon>Natronolimnobius</taxon>
    </lineage>
</organism>
<accession>A0A202EAL3</accession>
<dbReference type="PANTHER" id="PTHR38436:SF1">
    <property type="entry name" value="ESTER CYCLASE"/>
    <property type="match status" value="1"/>
</dbReference>
<keyword evidence="2" id="KW-1185">Reference proteome</keyword>
<dbReference type="InterPro" id="IPR032710">
    <property type="entry name" value="NTF2-like_dom_sf"/>
</dbReference>
<dbReference type="Proteomes" id="UP000196084">
    <property type="component" value="Unassembled WGS sequence"/>
</dbReference>
<dbReference type="RefSeq" id="WP_087714951.1">
    <property type="nucleotide sequence ID" value="NZ_MWPH01000002.1"/>
</dbReference>
<proteinExistence type="predicted"/>
<dbReference type="Pfam" id="PF07366">
    <property type="entry name" value="SnoaL"/>
    <property type="match status" value="1"/>
</dbReference>
<dbReference type="InterPro" id="IPR009959">
    <property type="entry name" value="Cyclase_SnoaL-like"/>
</dbReference>
<evidence type="ECO:0000313" key="1">
    <source>
        <dbReference type="EMBL" id="OVE85208.1"/>
    </source>
</evidence>
<dbReference type="OrthoDB" id="8685at2157"/>
<dbReference type="GO" id="GO:0030638">
    <property type="term" value="P:polyketide metabolic process"/>
    <property type="evidence" value="ECO:0007669"/>
    <property type="project" value="InterPro"/>
</dbReference>
<gene>
    <name evidence="1" type="ORF">B2G88_09670</name>
</gene>
<reference evidence="1 2" key="1">
    <citation type="submission" date="2017-02" db="EMBL/GenBank/DDBJ databases">
        <title>Natronthermophilus aegyptiacus gen. nov.,sp. nov., an aerobic, extremely halophilic alkalithermophilic archaeon isolated from the athalassohaline Wadi An Natrun, Egypt.</title>
        <authorList>
            <person name="Zhao B."/>
        </authorList>
    </citation>
    <scope>NUCLEOTIDE SEQUENCE [LARGE SCALE GENOMIC DNA]</scope>
    <source>
        <strain evidence="1 2">CGMCC 1.3597</strain>
    </source>
</reference>
<comment type="caution">
    <text evidence="1">The sequence shown here is derived from an EMBL/GenBank/DDBJ whole genome shotgun (WGS) entry which is preliminary data.</text>
</comment>
<dbReference type="AlphaFoldDB" id="A0A202EAL3"/>
<protein>
    <submittedName>
        <fullName evidence="1">Ester cyclase</fullName>
    </submittedName>
</protein>
<sequence>MATDKIALVRRDPEEVWTEGNLETIDEIFAADFVLHDPSSADDSKGRDEYRAYVEAYREAFPDVEYEVEHVLAEDDTVALRYTAHGTHDGEFMGLEPTGDQVSVSGMEMYRIEDEQIAEMWTSYDALGLFQELGVVPPLEDLGESADPA</sequence>
<dbReference type="EMBL" id="MWPH01000002">
    <property type="protein sequence ID" value="OVE85208.1"/>
    <property type="molecule type" value="Genomic_DNA"/>
</dbReference>
<evidence type="ECO:0000313" key="2">
    <source>
        <dbReference type="Proteomes" id="UP000196084"/>
    </source>
</evidence>
<name>A0A202EAL3_9EURY</name>
<dbReference type="PANTHER" id="PTHR38436">
    <property type="entry name" value="POLYKETIDE CYCLASE SNOAL-LIKE DOMAIN"/>
    <property type="match status" value="1"/>
</dbReference>